<feature type="transmembrane region" description="Helical" evidence="9">
    <location>
        <begin position="112"/>
        <end position="133"/>
    </location>
</feature>
<dbReference type="PANTHER" id="PTHR38438">
    <property type="entry name" value="RIBOFLAVIN TRANSPORTER RIBU"/>
    <property type="match status" value="1"/>
</dbReference>
<evidence type="ECO:0000256" key="1">
    <source>
        <dbReference type="ARBA" id="ARBA00004651"/>
    </source>
</evidence>
<proteinExistence type="inferred from homology"/>
<dbReference type="PANTHER" id="PTHR38438:SF1">
    <property type="entry name" value="RIBOFLAVIN TRANSPORTER RIBU"/>
    <property type="match status" value="1"/>
</dbReference>
<evidence type="ECO:0000256" key="7">
    <source>
        <dbReference type="ARBA" id="ARBA00023136"/>
    </source>
</evidence>
<keyword evidence="7 8" id="KW-0472">Membrane</keyword>
<comment type="function">
    <text evidence="8">Probably a riboflavin-binding protein that interacts with the energy-coupling factor (ECF) ABC-transporter complex.</text>
</comment>
<keyword evidence="5 9" id="KW-0812">Transmembrane</keyword>
<feature type="transmembrane region" description="Helical" evidence="9">
    <location>
        <begin position="83"/>
        <end position="100"/>
    </location>
</feature>
<dbReference type="KEGG" id="psyo:PB01_07425"/>
<evidence type="ECO:0000313" key="11">
    <source>
        <dbReference type="Proteomes" id="UP000325517"/>
    </source>
</evidence>
<evidence type="ECO:0000256" key="4">
    <source>
        <dbReference type="ARBA" id="ARBA00022475"/>
    </source>
</evidence>
<sequence>MSKSKTRMLIAIAMLSSISFVLMLLAFPLPVLPAYLKVDFSDIPALIAAITMGPIAGILVAFLKNVLDWLFSGSPTGVPVGHMANFVTSILFLTPVYLIYRKVSSSKGIMYGLASGTISMAIGMSALNYFVFLPMYSYFLNFPMESGTALFNTIIFGILPFNLIKGILVTIVMIVLFKRLKPILDKVTNSFRIPDIN</sequence>
<dbReference type="PIRSF" id="PIRSF037778">
    <property type="entry name" value="UCP037778_transp_RibU"/>
    <property type="match status" value="1"/>
</dbReference>
<keyword evidence="4 8" id="KW-1003">Cell membrane</keyword>
<dbReference type="EMBL" id="CP031223">
    <property type="protein sequence ID" value="QFF98676.1"/>
    <property type="molecule type" value="Genomic_DNA"/>
</dbReference>
<evidence type="ECO:0000256" key="3">
    <source>
        <dbReference type="ARBA" id="ARBA00022448"/>
    </source>
</evidence>
<dbReference type="AlphaFoldDB" id="A0A5J6SL58"/>
<dbReference type="InterPro" id="IPR024529">
    <property type="entry name" value="ECF_trnsprt_substrate-spec"/>
</dbReference>
<feature type="transmembrane region" description="Helical" evidence="9">
    <location>
        <begin position="43"/>
        <end position="63"/>
    </location>
</feature>
<keyword evidence="11" id="KW-1185">Reference proteome</keyword>
<organism evidence="10 11">
    <name type="scientific">Psychrobacillus glaciei</name>
    <dbReference type="NCBI Taxonomy" id="2283160"/>
    <lineage>
        <taxon>Bacteria</taxon>
        <taxon>Bacillati</taxon>
        <taxon>Bacillota</taxon>
        <taxon>Bacilli</taxon>
        <taxon>Bacillales</taxon>
        <taxon>Bacillaceae</taxon>
        <taxon>Psychrobacillus</taxon>
    </lineage>
</organism>
<dbReference type="GO" id="GO:0005886">
    <property type="term" value="C:plasma membrane"/>
    <property type="evidence" value="ECO:0007669"/>
    <property type="project" value="UniProtKB-SubCell"/>
</dbReference>
<keyword evidence="6 9" id="KW-1133">Transmembrane helix</keyword>
<evidence type="ECO:0000256" key="6">
    <source>
        <dbReference type="ARBA" id="ARBA00022989"/>
    </source>
</evidence>
<dbReference type="GO" id="GO:0032217">
    <property type="term" value="F:riboflavin transmembrane transporter activity"/>
    <property type="evidence" value="ECO:0007669"/>
    <property type="project" value="UniProtKB-UniRule"/>
</dbReference>
<protein>
    <recommendedName>
        <fullName evidence="8">Riboflavin transporter</fullName>
    </recommendedName>
</protein>
<evidence type="ECO:0000313" key="10">
    <source>
        <dbReference type="EMBL" id="QFF98676.1"/>
    </source>
</evidence>
<reference evidence="10 11" key="1">
    <citation type="submission" date="2018-07" db="EMBL/GenBank/DDBJ databases">
        <title>Complete genome sequence of Psychrobacillus sp. PB01, isolated from iceberg, and comparative genome analysis of Psychrobacillus strains.</title>
        <authorList>
            <person name="Lee P.C."/>
        </authorList>
    </citation>
    <scope>NUCLEOTIDE SEQUENCE [LARGE SCALE GENOMIC DNA]</scope>
    <source>
        <strain evidence="10 11">PB01</strain>
    </source>
</reference>
<comment type="similarity">
    <text evidence="2 8">Belongs to the prokaryotic riboflavin transporter (P-RFT) (TC 2.A.87) family.</text>
</comment>
<evidence type="ECO:0000256" key="9">
    <source>
        <dbReference type="SAM" id="Phobius"/>
    </source>
</evidence>
<dbReference type="InterPro" id="IPR025720">
    <property type="entry name" value="RibU"/>
</dbReference>
<accession>A0A5J6SL58</accession>
<evidence type="ECO:0000256" key="2">
    <source>
        <dbReference type="ARBA" id="ARBA00005540"/>
    </source>
</evidence>
<dbReference type="Proteomes" id="UP000325517">
    <property type="component" value="Chromosome"/>
</dbReference>
<evidence type="ECO:0000256" key="5">
    <source>
        <dbReference type="ARBA" id="ARBA00022692"/>
    </source>
</evidence>
<gene>
    <name evidence="10" type="ORF">PB01_07425</name>
</gene>
<dbReference type="RefSeq" id="WP_151699612.1">
    <property type="nucleotide sequence ID" value="NZ_CP031223.1"/>
</dbReference>
<dbReference type="Gene3D" id="1.10.1760.20">
    <property type="match status" value="1"/>
</dbReference>
<comment type="subcellular location">
    <subcellularLocation>
        <location evidence="1">Cell membrane</location>
        <topology evidence="1">Multi-pass membrane protein</topology>
    </subcellularLocation>
</comment>
<evidence type="ECO:0000256" key="8">
    <source>
        <dbReference type="PIRNR" id="PIRNR037778"/>
    </source>
</evidence>
<feature type="transmembrane region" description="Helical" evidence="9">
    <location>
        <begin position="6"/>
        <end position="31"/>
    </location>
</feature>
<name>A0A5J6SL58_9BACI</name>
<feature type="transmembrane region" description="Helical" evidence="9">
    <location>
        <begin position="153"/>
        <end position="177"/>
    </location>
</feature>
<dbReference type="OrthoDB" id="9809216at2"/>
<keyword evidence="3 8" id="KW-0813">Transport</keyword>
<dbReference type="Pfam" id="PF12822">
    <property type="entry name" value="ECF_trnsprt"/>
    <property type="match status" value="1"/>
</dbReference>